<evidence type="ECO:0000313" key="3">
    <source>
        <dbReference type="EMBL" id="RXJ63420.1"/>
    </source>
</evidence>
<keyword evidence="2" id="KW-0812">Transmembrane</keyword>
<evidence type="ECO:0000313" key="4">
    <source>
        <dbReference type="Proteomes" id="UP000290191"/>
    </source>
</evidence>
<dbReference type="STRING" id="877500.GCA_000935065_00388"/>
<organism evidence="3 4">
    <name type="scientific">Halarcobacter anaerophilus</name>
    <dbReference type="NCBI Taxonomy" id="877500"/>
    <lineage>
        <taxon>Bacteria</taxon>
        <taxon>Pseudomonadati</taxon>
        <taxon>Campylobacterota</taxon>
        <taxon>Epsilonproteobacteria</taxon>
        <taxon>Campylobacterales</taxon>
        <taxon>Arcobacteraceae</taxon>
        <taxon>Halarcobacter</taxon>
    </lineage>
</organism>
<name>A0A4Q0Y081_9BACT</name>
<dbReference type="Gene3D" id="3.30.565.10">
    <property type="entry name" value="Histidine kinase-like ATPase, C-terminal domain"/>
    <property type="match status" value="1"/>
</dbReference>
<accession>A0A4Q0Y081</accession>
<protein>
    <recommendedName>
        <fullName evidence="5">Histidine kinase</fullName>
    </recommendedName>
</protein>
<keyword evidence="4" id="KW-1185">Reference proteome</keyword>
<dbReference type="Proteomes" id="UP000290191">
    <property type="component" value="Unassembled WGS sequence"/>
</dbReference>
<dbReference type="AlphaFoldDB" id="A0A4Q0Y081"/>
<evidence type="ECO:0000256" key="2">
    <source>
        <dbReference type="SAM" id="Phobius"/>
    </source>
</evidence>
<evidence type="ECO:0000256" key="1">
    <source>
        <dbReference type="SAM" id="Coils"/>
    </source>
</evidence>
<keyword evidence="2" id="KW-1133">Transmembrane helix</keyword>
<dbReference type="EMBL" id="PDKO01000004">
    <property type="protein sequence ID" value="RXJ63420.1"/>
    <property type="molecule type" value="Genomic_DNA"/>
</dbReference>
<comment type="caution">
    <text evidence="3">The sequence shown here is derived from an EMBL/GenBank/DDBJ whole genome shotgun (WGS) entry which is preliminary data.</text>
</comment>
<gene>
    <name evidence="3" type="ORF">CRV06_07020</name>
</gene>
<sequence length="273" mass="32696">MRNKLQNLIHFFIFCSLNYFLYILSLNMNDNTLFSDEKVLFFILVIFLNILLLSLLFLQKQRTSKRVLLNKLEEKKREFEIYKNNFENRLNQELEKSEAKDLIIYEQSKSANFRKREKKEVFDIGFLIDNLIQVERFHNINILYTNSFSLSLYSYKDELFQVLYNIIKNSQKIFNQNEIEEKYIFIEVDSKDENIIINLKSTIGKIEEKLENNFFNPATILQKKSKQTDNTLYITYLIIKNTLKADIKISNTQIEYKNKDYDGVLFSLTLPKT</sequence>
<proteinExistence type="predicted"/>
<dbReference type="SUPFAM" id="SSF55874">
    <property type="entry name" value="ATPase domain of HSP90 chaperone/DNA topoisomerase II/histidine kinase"/>
    <property type="match status" value="1"/>
</dbReference>
<evidence type="ECO:0008006" key="5">
    <source>
        <dbReference type="Google" id="ProtNLM"/>
    </source>
</evidence>
<feature type="transmembrane region" description="Helical" evidence="2">
    <location>
        <begin position="7"/>
        <end position="27"/>
    </location>
</feature>
<feature type="transmembrane region" description="Helical" evidence="2">
    <location>
        <begin position="39"/>
        <end position="58"/>
    </location>
</feature>
<feature type="coiled-coil region" evidence="1">
    <location>
        <begin position="58"/>
        <end position="92"/>
    </location>
</feature>
<keyword evidence="1" id="KW-0175">Coiled coil</keyword>
<reference evidence="3 4" key="1">
    <citation type="submission" date="2017-10" db="EMBL/GenBank/DDBJ databases">
        <title>Genomics of the genus Arcobacter.</title>
        <authorList>
            <person name="Perez-Cataluna A."/>
            <person name="Figueras M.J."/>
        </authorList>
    </citation>
    <scope>NUCLEOTIDE SEQUENCE [LARGE SCALE GENOMIC DNA]</scope>
    <source>
        <strain evidence="3 4">DSM 24636</strain>
    </source>
</reference>
<keyword evidence="2" id="KW-0472">Membrane</keyword>
<dbReference type="InterPro" id="IPR036890">
    <property type="entry name" value="HATPase_C_sf"/>
</dbReference>